<dbReference type="InterPro" id="IPR057670">
    <property type="entry name" value="SH3_retrovirus"/>
</dbReference>
<feature type="domain" description="Retroviral polymerase SH3-like" evidence="1">
    <location>
        <begin position="108"/>
        <end position="154"/>
    </location>
</feature>
<keyword evidence="3" id="KW-1185">Reference proteome</keyword>
<dbReference type="CDD" id="cd00303">
    <property type="entry name" value="retropepsin_like"/>
    <property type="match status" value="1"/>
</dbReference>
<sequence>MMPATTAKRWGHYKRNCPTYLSKLIKKKKQVGTASSLGIFTIELFPFLNKSWVYDTGCGTHICNTKPSLRGERKLKQGALYLCVGNGVRAQVEAIGSDDLVLPNGLECEALVKRDTPDKLQQRSVKCISIGYPKEMMGYYFHFPLEIKIVVARKHDEREVSSEEDVDEWLNEELSKHMTGHDKEDDEDALIDILKIVGVSFIAKEEGDILETLPYQQPSNVMADVGARINMMPKLLFEHLKLANLKKTSMVIEMGNMTKKAPLGIVENILVKIDKFLFYFDFVVIDTLKEPDKTILLGRPFLATIHAQIDVFRGEILVGVGNEKVKFDMNGEMCHSRVPLEKIYMTSSIQESEYFNPHEMENDDSPALEQRTFHYSEESVDTVDSSSDTFKVCEEDCEIWPTCNLDLSFCSGTTKYTDPYDLYHKSDSPLNDTLRINTYFPGISKAQPKKSRIRENSFEEWMKIKLGHTDISYFIRCMVFKEWVNEDFNFGVNIGRIKDDPYFRNFDVYKDEFDKEIEQLVNKYELKAGRKRYALEKVWEKCEKFHDSTKQWYDEGFEEEELWQNGIEEIHYTPPLAKNETFEV</sequence>
<reference evidence="2" key="2">
    <citation type="submission" date="2022-01" db="EMBL/GenBank/DDBJ databases">
        <authorList>
            <person name="Yamashiro T."/>
            <person name="Shiraishi A."/>
            <person name="Satake H."/>
            <person name="Nakayama K."/>
        </authorList>
    </citation>
    <scope>NUCLEOTIDE SEQUENCE</scope>
</reference>
<dbReference type="PANTHER" id="PTHR33067:SF35">
    <property type="entry name" value="ASPARTIC PEPTIDASE DDI1-TYPE DOMAIN-CONTAINING PROTEIN"/>
    <property type="match status" value="1"/>
</dbReference>
<dbReference type="PANTHER" id="PTHR33067">
    <property type="entry name" value="RNA-DIRECTED DNA POLYMERASE-RELATED"/>
    <property type="match status" value="1"/>
</dbReference>
<evidence type="ECO:0000313" key="2">
    <source>
        <dbReference type="EMBL" id="GJT08386.1"/>
    </source>
</evidence>
<dbReference type="InterPro" id="IPR021109">
    <property type="entry name" value="Peptidase_aspartic_dom_sf"/>
</dbReference>
<dbReference type="Proteomes" id="UP001151760">
    <property type="component" value="Unassembled WGS sequence"/>
</dbReference>
<gene>
    <name evidence="2" type="ORF">Tco_0842848</name>
</gene>
<evidence type="ECO:0000259" key="1">
    <source>
        <dbReference type="Pfam" id="PF25597"/>
    </source>
</evidence>
<dbReference type="Gene3D" id="2.40.70.10">
    <property type="entry name" value="Acid Proteases"/>
    <property type="match status" value="1"/>
</dbReference>
<name>A0ABQ5B4I3_9ASTR</name>
<proteinExistence type="predicted"/>
<dbReference type="EMBL" id="BQNB010012826">
    <property type="protein sequence ID" value="GJT08386.1"/>
    <property type="molecule type" value="Genomic_DNA"/>
</dbReference>
<reference evidence="2" key="1">
    <citation type="journal article" date="2022" name="Int. J. Mol. Sci.">
        <title>Draft Genome of Tanacetum Coccineum: Genomic Comparison of Closely Related Tanacetum-Family Plants.</title>
        <authorList>
            <person name="Yamashiro T."/>
            <person name="Shiraishi A."/>
            <person name="Nakayama K."/>
            <person name="Satake H."/>
        </authorList>
    </citation>
    <scope>NUCLEOTIDE SEQUENCE</scope>
</reference>
<protein>
    <submittedName>
        <fullName evidence="2">Phospholipase-like protein</fullName>
    </submittedName>
</protein>
<dbReference type="Pfam" id="PF25597">
    <property type="entry name" value="SH3_retrovirus"/>
    <property type="match status" value="1"/>
</dbReference>
<comment type="caution">
    <text evidence="2">The sequence shown here is derived from an EMBL/GenBank/DDBJ whole genome shotgun (WGS) entry which is preliminary data.</text>
</comment>
<organism evidence="2 3">
    <name type="scientific">Tanacetum coccineum</name>
    <dbReference type="NCBI Taxonomy" id="301880"/>
    <lineage>
        <taxon>Eukaryota</taxon>
        <taxon>Viridiplantae</taxon>
        <taxon>Streptophyta</taxon>
        <taxon>Embryophyta</taxon>
        <taxon>Tracheophyta</taxon>
        <taxon>Spermatophyta</taxon>
        <taxon>Magnoliopsida</taxon>
        <taxon>eudicotyledons</taxon>
        <taxon>Gunneridae</taxon>
        <taxon>Pentapetalae</taxon>
        <taxon>asterids</taxon>
        <taxon>campanulids</taxon>
        <taxon>Asterales</taxon>
        <taxon>Asteraceae</taxon>
        <taxon>Asteroideae</taxon>
        <taxon>Anthemideae</taxon>
        <taxon>Anthemidinae</taxon>
        <taxon>Tanacetum</taxon>
    </lineage>
</organism>
<accession>A0ABQ5B4I3</accession>
<evidence type="ECO:0000313" key="3">
    <source>
        <dbReference type="Proteomes" id="UP001151760"/>
    </source>
</evidence>